<name>A0A6C0M1L4_9ZZZZ</name>
<dbReference type="EMBL" id="MN740633">
    <property type="protein sequence ID" value="QHU36228.1"/>
    <property type="molecule type" value="Genomic_DNA"/>
</dbReference>
<accession>A0A6C0M1L4</accession>
<evidence type="ECO:0000313" key="1">
    <source>
        <dbReference type="EMBL" id="QHU36228.1"/>
    </source>
</evidence>
<organism evidence="1">
    <name type="scientific">viral metagenome</name>
    <dbReference type="NCBI Taxonomy" id="1070528"/>
    <lineage>
        <taxon>unclassified sequences</taxon>
        <taxon>metagenomes</taxon>
        <taxon>organismal metagenomes</taxon>
    </lineage>
</organism>
<protein>
    <submittedName>
        <fullName evidence="1">Uncharacterized protein</fullName>
    </submittedName>
</protein>
<dbReference type="AlphaFoldDB" id="A0A6C0M1L4"/>
<proteinExistence type="predicted"/>
<reference evidence="1" key="1">
    <citation type="journal article" date="2020" name="Nature">
        <title>Giant virus diversity and host interactions through global metagenomics.</title>
        <authorList>
            <person name="Schulz F."/>
            <person name="Roux S."/>
            <person name="Paez-Espino D."/>
            <person name="Jungbluth S."/>
            <person name="Walsh D.A."/>
            <person name="Denef V.J."/>
            <person name="McMahon K.D."/>
            <person name="Konstantinidis K.T."/>
            <person name="Eloe-Fadrosh E.A."/>
            <person name="Kyrpides N.C."/>
            <person name="Woyke T."/>
        </authorList>
    </citation>
    <scope>NUCLEOTIDE SEQUENCE</scope>
    <source>
        <strain evidence="1">GVMAG-S-1035124-57</strain>
    </source>
</reference>
<sequence length="242" mass="27137">MSFEPIRIGNTRITKKASTKANATNTYEISNEMSPHLMKSIKAASFEAADVMTLRDYLKRARYATELYAALRLVHDLGRQMQALIAGGHCFACLGVDDVAVITHRASDAFTHKALPDSTLGDSRADPQFLFLNDRLLFEVDDSDGTLLMERAPAIASSSSISAFLSPELAASSDKRVHFKTAYYSAAQLIIYFLLNVDRIPDHAQPQSQDPEYLRPIKGTKLFYFLMRCLKRVPSERTYVYI</sequence>